<evidence type="ECO:0000313" key="1">
    <source>
        <dbReference type="EMBL" id="ARJ69992.1"/>
    </source>
</evidence>
<proteinExistence type="predicted"/>
<dbReference type="SUPFAM" id="SSF52833">
    <property type="entry name" value="Thioredoxin-like"/>
    <property type="match status" value="1"/>
</dbReference>
<protein>
    <recommendedName>
        <fullName evidence="3">DUF1223 domain-containing protein</fullName>
    </recommendedName>
</protein>
<dbReference type="PANTHER" id="PTHR36057:SF1">
    <property type="entry name" value="LIPOPROTEIN LIPID ATTACHMENT SITE-LIKE PROTEIN, PUTATIVE (DUF1223)-RELATED"/>
    <property type="match status" value="1"/>
</dbReference>
<reference evidence="1 2" key="1">
    <citation type="submission" date="2017-03" db="EMBL/GenBank/DDBJ databases">
        <title>Genome sequence of Paracoccus contaminans isolated from a water microcosm.</title>
        <authorList>
            <person name="Aurass P."/>
            <person name="Karste S."/>
            <person name="Trost E."/>
            <person name="Glaeser S.P."/>
            <person name="Kaempfer P."/>
            <person name="Flieger A."/>
        </authorList>
    </citation>
    <scope>NUCLEOTIDE SEQUENCE [LARGE SCALE GENOMIC DNA]</scope>
    <source>
        <strain evidence="2">RKI 16-01929T\LMG 29738T\CCM 8701T\CIP 111112T</strain>
    </source>
</reference>
<evidence type="ECO:0000313" key="2">
    <source>
        <dbReference type="Proteomes" id="UP000193017"/>
    </source>
</evidence>
<dbReference type="Pfam" id="PF06764">
    <property type="entry name" value="DUF1223"/>
    <property type="match status" value="1"/>
</dbReference>
<dbReference type="RefSeq" id="WP_085378111.1">
    <property type="nucleotide sequence ID" value="NZ_CP020612.1"/>
</dbReference>
<accession>A0A1W6CYQ5</accession>
<name>A0A1W6CYQ5_9RHOB</name>
<dbReference type="Proteomes" id="UP000193017">
    <property type="component" value="Chromosome"/>
</dbReference>
<evidence type="ECO:0008006" key="3">
    <source>
        <dbReference type="Google" id="ProtNLM"/>
    </source>
</evidence>
<dbReference type="EMBL" id="CP020612">
    <property type="protein sequence ID" value="ARJ69992.1"/>
    <property type="molecule type" value="Genomic_DNA"/>
</dbReference>
<dbReference type="InterPro" id="IPR036249">
    <property type="entry name" value="Thioredoxin-like_sf"/>
</dbReference>
<sequence length="332" mass="34666">MHAALSPVRRSGGTAPRLARLALGACLAALLAIPAAGGPLGDDAFADGGAVGLIEAPDDAGPARAAASSDEPIPGLGPEDGFGAPLMGAVPEGAFSLAPQWSERAPRPFAGIPVVVELFTAQGCSTCPAADAMIADIADRPDVLALGWHVDYWDYLGSPDGYARPDHTVRQQGYAAAAGERGVYTPQILVDGSDTLIGADRSGLMALIEDHASRPPAIMASATRAEGGYQIDLTPRAAIPGGLQVLLIRYLPSREVDVGAGENRGRRILYRNIVIGMETVSRWPARTPLRLTLRTEGGADAAYPLDTRHALLVQQRIRSDRPGPILAALRLD</sequence>
<keyword evidence="2" id="KW-1185">Reference proteome</keyword>
<gene>
    <name evidence="1" type="ORF">B0A89_10475</name>
</gene>
<dbReference type="AlphaFoldDB" id="A0A1W6CYQ5"/>
<dbReference type="OrthoDB" id="9808254at2"/>
<dbReference type="STRING" id="1945662.B0A89_10475"/>
<dbReference type="KEGG" id="pcon:B0A89_10475"/>
<organism evidence="1 2">
    <name type="scientific">Paracoccus contaminans</name>
    <dbReference type="NCBI Taxonomy" id="1945662"/>
    <lineage>
        <taxon>Bacteria</taxon>
        <taxon>Pseudomonadati</taxon>
        <taxon>Pseudomonadota</taxon>
        <taxon>Alphaproteobacteria</taxon>
        <taxon>Rhodobacterales</taxon>
        <taxon>Paracoccaceae</taxon>
        <taxon>Paracoccus</taxon>
    </lineage>
</organism>
<dbReference type="InterPro" id="IPR010634">
    <property type="entry name" value="DUF1223"/>
</dbReference>
<dbReference type="PANTHER" id="PTHR36057">
    <property type="match status" value="1"/>
</dbReference>